<dbReference type="Proteomes" id="UP000261540">
    <property type="component" value="Unplaced"/>
</dbReference>
<dbReference type="GeneTree" id="ENSGT00940000163472"/>
<dbReference type="Pfam" id="PF25974">
    <property type="entry name" value="URGCP_9th"/>
    <property type="match status" value="1"/>
</dbReference>
<dbReference type="Pfam" id="PF04548">
    <property type="entry name" value="AIG1"/>
    <property type="match status" value="1"/>
</dbReference>
<feature type="domain" description="VLIG-type G" evidence="11">
    <location>
        <begin position="877"/>
        <end position="1120"/>
    </location>
</feature>
<dbReference type="PANTHER" id="PTHR22796:SF6">
    <property type="entry name" value="INTERFERON-INDUCED VERY LARGE GTPASE 1-RELATED"/>
    <property type="match status" value="1"/>
</dbReference>
<dbReference type="Ensembl" id="ENSPKIT00000006161.1">
    <property type="protein sequence ID" value="ENSPKIP00000025425.1"/>
    <property type="gene ID" value="ENSPKIG00000008305.1"/>
</dbReference>
<feature type="coiled-coil region" evidence="9">
    <location>
        <begin position="1240"/>
        <end position="1267"/>
    </location>
</feature>
<keyword evidence="7" id="KW-0342">GTP-binding</keyword>
<keyword evidence="13" id="KW-1185">Reference proteome</keyword>
<evidence type="ECO:0000256" key="5">
    <source>
        <dbReference type="ARBA" id="ARBA00022490"/>
    </source>
</evidence>
<dbReference type="GO" id="GO:0005737">
    <property type="term" value="C:cytoplasm"/>
    <property type="evidence" value="ECO:0007669"/>
    <property type="project" value="UniProtKB-SubCell"/>
</dbReference>
<evidence type="ECO:0000256" key="3">
    <source>
        <dbReference type="ARBA" id="ARBA00006828"/>
    </source>
</evidence>
<evidence type="ECO:0000256" key="10">
    <source>
        <dbReference type="SAM" id="MobiDB-lite"/>
    </source>
</evidence>
<protein>
    <submittedName>
        <fullName evidence="12">Interferon-induced very large GTPase 1-like</fullName>
    </submittedName>
</protein>
<dbReference type="OrthoDB" id="1597724at2759"/>
<comment type="subcellular location">
    <subcellularLocation>
        <location evidence="2">Cytoplasm</location>
    </subcellularLocation>
    <subcellularLocation>
        <location evidence="1">Nucleus</location>
    </subcellularLocation>
</comment>
<keyword evidence="6" id="KW-0547">Nucleotide-binding</keyword>
<dbReference type="PANTHER" id="PTHR22796">
    <property type="entry name" value="URG4-RELATED"/>
    <property type="match status" value="1"/>
</dbReference>
<dbReference type="GO" id="GO:0005634">
    <property type="term" value="C:nucleus"/>
    <property type="evidence" value="ECO:0007669"/>
    <property type="project" value="UniProtKB-SubCell"/>
</dbReference>
<keyword evidence="8" id="KW-0539">Nucleus</keyword>
<evidence type="ECO:0000313" key="13">
    <source>
        <dbReference type="Proteomes" id="UP000261540"/>
    </source>
</evidence>
<organism evidence="12 13">
    <name type="scientific">Paramormyrops kingsleyae</name>
    <dbReference type="NCBI Taxonomy" id="1676925"/>
    <lineage>
        <taxon>Eukaryota</taxon>
        <taxon>Metazoa</taxon>
        <taxon>Chordata</taxon>
        <taxon>Craniata</taxon>
        <taxon>Vertebrata</taxon>
        <taxon>Euteleostomi</taxon>
        <taxon>Actinopterygii</taxon>
        <taxon>Neopterygii</taxon>
        <taxon>Teleostei</taxon>
        <taxon>Osteoglossocephala</taxon>
        <taxon>Osteoglossomorpha</taxon>
        <taxon>Osteoglossiformes</taxon>
        <taxon>Mormyridae</taxon>
        <taxon>Paramormyrops</taxon>
    </lineage>
</organism>
<dbReference type="Ensembl" id="ENSPKIT00000006173.1">
    <property type="protein sequence ID" value="ENSPKIP00000025437.1"/>
    <property type="gene ID" value="ENSPKIG00000008305.1"/>
</dbReference>
<dbReference type="InterPro" id="IPR057365">
    <property type="entry name" value="URGCP"/>
</dbReference>
<dbReference type="InterPro" id="IPR006703">
    <property type="entry name" value="G_AIG1"/>
</dbReference>
<evidence type="ECO:0000259" key="11">
    <source>
        <dbReference type="PROSITE" id="PS51717"/>
    </source>
</evidence>
<dbReference type="GO" id="GO:0005525">
    <property type="term" value="F:GTP binding"/>
    <property type="evidence" value="ECO:0007669"/>
    <property type="project" value="UniProtKB-KW"/>
</dbReference>
<dbReference type="STRING" id="1676925.ENSPKIP00000025425"/>
<evidence type="ECO:0000256" key="9">
    <source>
        <dbReference type="SAM" id="Coils"/>
    </source>
</evidence>
<dbReference type="InterPro" id="IPR027417">
    <property type="entry name" value="P-loop_NTPase"/>
</dbReference>
<feature type="region of interest" description="Disordered" evidence="10">
    <location>
        <begin position="208"/>
        <end position="244"/>
    </location>
</feature>
<evidence type="ECO:0000256" key="7">
    <source>
        <dbReference type="ARBA" id="ARBA00023134"/>
    </source>
</evidence>
<dbReference type="InterPro" id="IPR030383">
    <property type="entry name" value="G_VLIG_dom"/>
</dbReference>
<sequence>MADGKYPDVQPSNENAVLHEELKTTELTMLLAGSGTISLGNQKFQPEISGHPQVTLKKCNVSGRCFSVINMLGLRDTEFVQKVDWQQLWVSLCNHEIHAFLLLVPLGQITENCGLDWLLESFGARSLEFTIIVFTYDDAQEDTVMDDLKGNTVIEQILDHCGGRYHTCHQSKNDSAMVTELLEKVEIMISGKTQCYYIKDMYNVEKADEEQQEPFTGHAETPEEETPASEQGGHSSSIEDVTVEVKDARVRAGQTESKRAEGPRCEDTDIKELLRRLQLQDKLTTNDFLQISCSSLLQQQPRTEQDMPYAFLQRLLMMDYRARYVTVKEENSNACSERSIDKARINDAPTSAFNALFRKTVSDDESNKKNGIHPMDVQMAVFHCADDFLKQYMVTKLSQCQYALPLIVINPTTQEIQCPLWTFRQITKSWKSHGDSGEVTSKAMPISKAALPMISVFRLGSVSTSKSLLLNGLINQRHNTFFHRHCPGNSQKRLLMDGVVEIAWYCPSGKDTDNFRDCVAFCNLHGDGEENELQQKFLTKSASVNVVFLPNLTQDNKALVIVEELFRSSKPLICLLDDDDSAITDMSEGKYKIGLKNRNQSDIFKDLIKSIRESLSKPHQAFKLEDALQTSGFKVDEDNEDCKKGKACALDLLEQLKETKLFKIKEEFLPCQGKLWQDWSQKNKDLYRLHGDIEKHKSKVEQDMRTIRRKQRDCGLSNLMESFINNLATLNSNQRAYFLKWLGILMDNHSSGTLLDLQRKYDQKWSSLLALKKDRATSKKLEMNQQELETISEELNAATFGIEHFLREIGQIYEAWRGQKDQITIKGEMRNISLLPELAAKLMISGYPLELMDGDAAHVPLNWIDAVLNEVIKQLGDKRIFVLSVLGVQSTGKSTMLNAMFGLQFAVSAGRCTRGAFMQLVELNEDMKMQQSYDYVLVVDTEGLRALELAGKETLHHDNELATFVIGLGDTTLINIFGENPAEMQDILQIAVQAFLRMKKVKLSPRCVFVHQNVGDITASEKNMEGKRRLQEKLDKMTQLAAKEEECDVESFSDVIAFDVTRDVKYFAQLWEGSPPMAPPNPCYSENIQDLKQTIFSHTSKLQKKGKTVSHFKTRIHDLWNALLNENFVFSFKNTLEIAVYRQLETEYGKWTWTLRRAMLVTENKLHNRIENETFDMMLEAFLVEELMESYEQVKKMMNQYFEESQDKEVLVQWKGRFLCKIRELHDDLVKGTKRKFDEVIQQREACKKVDEKRRQYENELFNKSKELALKLKDMSNEEESKKEFDSMWAEWVSELTQGKTPIKSITVGDDVLRILSEDNESSLVHSQKKSASYKNILCLGNYSPYISLKKPDDLCDRDEHSVKQDQERNVFAAWFQNAFKKVTDLISVKNNTNLESPTSNNGLTPEDQDRIRRLLNDVAKEMEAYINNTPVSTMGYNDSYIQEIQHAVTRKVKEFESKHQKLLLKKELIINILLYVCEMAERKFTEFHMEFKEKNDVEMYLASMKPQYYSIFKSYCQGATSAAVFAEFICTKLKESIYQAVCDKTAIDIAGEMRASFPAFSGNRSGMEVHILRSLAEGENFDKFMEYIHTPEKHFKNFIKHNVKMYLRAKNSSKILPLIKINIKQKHQSLLHATNTATAETKQSKGDVNMWLKVFSRQLTDELRFAENDIKGMNHQDITDFGFLQEVMERSLGTVIEQVEENFTSKFSISLRKFREGPDKILIKQLCECCWVQCPFCKAICTNTVKGHDGDHQVPFHHTNGINGWIYRGTDNLCIEFCTTAVASDKRFYPSHTCRDKDLCLYKQYKQAGPRYACWSITPDNSELPYWKWFVCRFQSDLEKYYNRKFHGHGEIPQEWRAFTKEQALRSLDNLI</sequence>
<comment type="similarity">
    <text evidence="4">Belongs to the TRAFAC class TrmE-Era-EngA-EngB-Septin-like GTPase superfamily. AIG1/Toc34/Toc159-like paraseptin GTPase family. IAN subfamily.</text>
</comment>
<dbReference type="Pfam" id="PF25496">
    <property type="entry name" value="URGCP"/>
    <property type="match status" value="1"/>
</dbReference>
<dbReference type="PROSITE" id="PS51717">
    <property type="entry name" value="G_VLIG"/>
    <property type="match status" value="1"/>
</dbReference>
<dbReference type="InterPro" id="IPR058641">
    <property type="entry name" value="GVIN1_dom"/>
</dbReference>
<evidence type="ECO:0000256" key="2">
    <source>
        <dbReference type="ARBA" id="ARBA00004496"/>
    </source>
</evidence>
<reference evidence="12" key="1">
    <citation type="submission" date="2025-05" db="UniProtKB">
        <authorList>
            <consortium name="Ensembl"/>
        </authorList>
    </citation>
    <scope>IDENTIFICATION</scope>
</reference>
<dbReference type="SUPFAM" id="SSF52540">
    <property type="entry name" value="P-loop containing nucleoside triphosphate hydrolases"/>
    <property type="match status" value="1"/>
</dbReference>
<dbReference type="Gene3D" id="3.40.50.300">
    <property type="entry name" value="P-loop containing nucleotide triphosphate hydrolases"/>
    <property type="match status" value="2"/>
</dbReference>
<evidence type="ECO:0000313" key="12">
    <source>
        <dbReference type="Ensembl" id="ENSPKIP00000025437.1"/>
    </source>
</evidence>
<proteinExistence type="inferred from homology"/>
<keyword evidence="5" id="KW-0963">Cytoplasm</keyword>
<evidence type="ECO:0000256" key="8">
    <source>
        <dbReference type="ARBA" id="ARBA00023242"/>
    </source>
</evidence>
<accession>A0A3B3S419</accession>
<evidence type="ECO:0000256" key="1">
    <source>
        <dbReference type="ARBA" id="ARBA00004123"/>
    </source>
</evidence>
<evidence type="ECO:0000256" key="6">
    <source>
        <dbReference type="ARBA" id="ARBA00022741"/>
    </source>
</evidence>
<dbReference type="Pfam" id="PF25683">
    <property type="entry name" value="URGCP_GTPase"/>
    <property type="match status" value="1"/>
</dbReference>
<comment type="similarity">
    <text evidence="3">Belongs to the TRAFAC class dynamin-like GTPase superfamily. Very large inducible GTPase (VLIG) family.</text>
</comment>
<keyword evidence="9" id="KW-0175">Coiled coil</keyword>
<evidence type="ECO:0000256" key="4">
    <source>
        <dbReference type="ARBA" id="ARBA00008535"/>
    </source>
</evidence>
<name>A0A3B3S419_9TELE</name>